<proteinExistence type="predicted"/>
<dbReference type="InterPro" id="IPR018020">
    <property type="entry name" value="OHCU_decarboxylase"/>
</dbReference>
<evidence type="ECO:0000256" key="5">
    <source>
        <dbReference type="ARBA" id="ARBA00022793"/>
    </source>
</evidence>
<evidence type="ECO:0000256" key="1">
    <source>
        <dbReference type="ARBA" id="ARBA00001163"/>
    </source>
</evidence>
<evidence type="ECO:0000256" key="6">
    <source>
        <dbReference type="ARBA" id="ARBA00023239"/>
    </source>
</evidence>
<comment type="pathway">
    <text evidence="2">Purine metabolism; urate degradation; (S)-allantoin from urate: step 3/3.</text>
</comment>
<name>A0A240UU88_9GAMM</name>
<reference evidence="8 9" key="1">
    <citation type="submission" date="2017-05" db="EMBL/GenBank/DDBJ databases">
        <authorList>
            <person name="Song R."/>
            <person name="Chenine A.L."/>
            <person name="Ruprecht R.M."/>
        </authorList>
    </citation>
    <scope>NUCLEOTIDE SEQUENCE [LARGE SCALE GENOMIC DNA]</scope>
    <source>
        <strain evidence="8">SW32</strain>
    </source>
</reference>
<evidence type="ECO:0000259" key="7">
    <source>
        <dbReference type="Pfam" id="PF09349"/>
    </source>
</evidence>
<comment type="catalytic activity">
    <reaction evidence="1">
        <text>5-hydroxy-2-oxo-4-ureido-2,5-dihydro-1H-imidazole-5-carboxylate + H(+) = (S)-allantoin + CO2</text>
        <dbReference type="Rhea" id="RHEA:26301"/>
        <dbReference type="ChEBI" id="CHEBI:15378"/>
        <dbReference type="ChEBI" id="CHEBI:15678"/>
        <dbReference type="ChEBI" id="CHEBI:16526"/>
        <dbReference type="ChEBI" id="CHEBI:58639"/>
        <dbReference type="EC" id="4.1.1.97"/>
    </reaction>
</comment>
<keyword evidence="5" id="KW-0210">Decarboxylase</keyword>
<keyword evidence="6" id="KW-0456">Lyase</keyword>
<dbReference type="EMBL" id="CP021358">
    <property type="protein sequence ID" value="ART64599.1"/>
    <property type="molecule type" value="Genomic_DNA"/>
</dbReference>
<organism evidence="8 9">
    <name type="scientific">Kushneria marisflavi</name>
    <dbReference type="NCBI Taxonomy" id="157779"/>
    <lineage>
        <taxon>Bacteria</taxon>
        <taxon>Pseudomonadati</taxon>
        <taxon>Pseudomonadota</taxon>
        <taxon>Gammaproteobacteria</taxon>
        <taxon>Oceanospirillales</taxon>
        <taxon>Halomonadaceae</taxon>
        <taxon>Kushneria</taxon>
    </lineage>
</organism>
<keyword evidence="4" id="KW-0659">Purine metabolism</keyword>
<gene>
    <name evidence="8" type="ORF">B9H00_05550</name>
</gene>
<evidence type="ECO:0000256" key="4">
    <source>
        <dbReference type="ARBA" id="ARBA00022631"/>
    </source>
</evidence>
<dbReference type="AlphaFoldDB" id="A0A240UU88"/>
<sequence length="201" mass="22311">MGAQGCHCRYRVVEKTQLSISPSLPGFIVKGKPNMSVTLETLNHMPEAQFVSQLEGLYEHSPWIVRAIAEQRPFASTDALIDAAQAHVHQAGVQAQLELICAHPELGDRQLARLTPASQAEQRGAGLTEDKARVERLRSLNEAYRQRHGFPFVVAVAGLTPETIIAILEKRLPRERDTEITESLVQIGHIARHRLTSMLEA</sequence>
<dbReference type="PANTHER" id="PTHR43466:SF1">
    <property type="entry name" value="2-OXO-4-HYDROXY-4-CARBOXY-5-UREIDOIMIDAZOLINE DECARBOXYLASE-RELATED"/>
    <property type="match status" value="1"/>
</dbReference>
<dbReference type="Proteomes" id="UP000194457">
    <property type="component" value="Chromosome"/>
</dbReference>
<keyword evidence="9" id="KW-1185">Reference proteome</keyword>
<dbReference type="GO" id="GO:0000255">
    <property type="term" value="P:allantoin metabolic process"/>
    <property type="evidence" value="ECO:0007669"/>
    <property type="project" value="InterPro"/>
</dbReference>
<feature type="domain" description="Oxo-4-hydroxy-4-carboxy-5-ureidoimidazoline decarboxylase" evidence="7">
    <location>
        <begin position="43"/>
        <end position="195"/>
    </location>
</feature>
<dbReference type="KEGG" id="kma:B9H00_05550"/>
<dbReference type="GO" id="GO:0051997">
    <property type="term" value="F:2-oxo-4-hydroxy-4-carboxy-5-ureidoimidazoline decarboxylase activity"/>
    <property type="evidence" value="ECO:0007669"/>
    <property type="project" value="UniProtKB-EC"/>
</dbReference>
<evidence type="ECO:0000313" key="8">
    <source>
        <dbReference type="EMBL" id="ART64599.1"/>
    </source>
</evidence>
<accession>A0A240UU88</accession>
<dbReference type="GO" id="GO:0019628">
    <property type="term" value="P:urate catabolic process"/>
    <property type="evidence" value="ECO:0007669"/>
    <property type="project" value="UniProtKB-UniPathway"/>
</dbReference>
<evidence type="ECO:0000313" key="9">
    <source>
        <dbReference type="Proteomes" id="UP000194457"/>
    </source>
</evidence>
<dbReference type="InterPro" id="IPR017580">
    <property type="entry name" value="OHCU_decarboxylase-1"/>
</dbReference>
<dbReference type="SUPFAM" id="SSF158694">
    <property type="entry name" value="UraD-Like"/>
    <property type="match status" value="1"/>
</dbReference>
<evidence type="ECO:0000256" key="2">
    <source>
        <dbReference type="ARBA" id="ARBA00004754"/>
    </source>
</evidence>
<dbReference type="InterPro" id="IPR036778">
    <property type="entry name" value="OHCU_decarboxylase_sf"/>
</dbReference>
<dbReference type="Pfam" id="PF09349">
    <property type="entry name" value="OHCU_decarbox"/>
    <property type="match status" value="1"/>
</dbReference>
<dbReference type="EC" id="4.1.1.97" evidence="3"/>
<dbReference type="PANTHER" id="PTHR43466">
    <property type="entry name" value="2-OXO-4-HYDROXY-4-CARBOXY-5-UREIDOIMIDAZOLINE DECARBOXYLASE-RELATED"/>
    <property type="match status" value="1"/>
</dbReference>
<dbReference type="NCBIfam" id="TIGR03164">
    <property type="entry name" value="UHCUDC"/>
    <property type="match status" value="1"/>
</dbReference>
<protein>
    <recommendedName>
        <fullName evidence="3">2-oxo-4-hydroxy-4-carboxy-5-ureidoimidazoline decarboxylase</fullName>
        <ecNumber evidence="3">4.1.1.97</ecNumber>
    </recommendedName>
</protein>
<evidence type="ECO:0000256" key="3">
    <source>
        <dbReference type="ARBA" id="ARBA00012257"/>
    </source>
</evidence>
<dbReference type="Gene3D" id="1.10.3330.10">
    <property type="entry name" value="Oxo-4-hydroxy-4-carboxy-5-ureidoimidazoline decarboxylase"/>
    <property type="match status" value="1"/>
</dbReference>
<dbReference type="GO" id="GO:0006144">
    <property type="term" value="P:purine nucleobase metabolic process"/>
    <property type="evidence" value="ECO:0007669"/>
    <property type="project" value="UniProtKB-KW"/>
</dbReference>
<dbReference type="UniPathway" id="UPA00394">
    <property type="reaction ID" value="UER00652"/>
</dbReference>